<feature type="non-terminal residue" evidence="2">
    <location>
        <position position="1"/>
    </location>
</feature>
<dbReference type="AlphaFoldDB" id="A0A4Y7L0P6"/>
<keyword evidence="3" id="KW-1185">Reference proteome</keyword>
<evidence type="ECO:0000256" key="1">
    <source>
        <dbReference type="SAM" id="MobiDB-lite"/>
    </source>
</evidence>
<protein>
    <submittedName>
        <fullName evidence="2">Uncharacterized protein</fullName>
    </submittedName>
</protein>
<accession>A0A4Y7L0P6</accession>
<dbReference type="EMBL" id="CM010723">
    <property type="protein sequence ID" value="RZC78587.1"/>
    <property type="molecule type" value="Genomic_DNA"/>
</dbReference>
<dbReference type="Proteomes" id="UP000316621">
    <property type="component" value="Chromosome 9"/>
</dbReference>
<organism evidence="2 3">
    <name type="scientific">Papaver somniferum</name>
    <name type="common">Opium poppy</name>
    <dbReference type="NCBI Taxonomy" id="3469"/>
    <lineage>
        <taxon>Eukaryota</taxon>
        <taxon>Viridiplantae</taxon>
        <taxon>Streptophyta</taxon>
        <taxon>Embryophyta</taxon>
        <taxon>Tracheophyta</taxon>
        <taxon>Spermatophyta</taxon>
        <taxon>Magnoliopsida</taxon>
        <taxon>Ranunculales</taxon>
        <taxon>Papaveraceae</taxon>
        <taxon>Papaveroideae</taxon>
        <taxon>Papaver</taxon>
    </lineage>
</organism>
<feature type="region of interest" description="Disordered" evidence="1">
    <location>
        <begin position="1"/>
        <end position="32"/>
    </location>
</feature>
<evidence type="ECO:0000313" key="2">
    <source>
        <dbReference type="EMBL" id="RZC78587.1"/>
    </source>
</evidence>
<feature type="compositionally biased region" description="Basic residues" evidence="1">
    <location>
        <begin position="1"/>
        <end position="12"/>
    </location>
</feature>
<proteinExistence type="predicted"/>
<reference evidence="2 3" key="1">
    <citation type="journal article" date="2018" name="Science">
        <title>The opium poppy genome and morphinan production.</title>
        <authorList>
            <person name="Guo L."/>
            <person name="Winzer T."/>
            <person name="Yang X."/>
            <person name="Li Y."/>
            <person name="Ning Z."/>
            <person name="He Z."/>
            <person name="Teodor R."/>
            <person name="Lu Y."/>
            <person name="Bowser T.A."/>
            <person name="Graham I.A."/>
            <person name="Ye K."/>
        </authorList>
    </citation>
    <scope>NUCLEOTIDE SEQUENCE [LARGE SCALE GENOMIC DNA]</scope>
    <source>
        <strain evidence="3">cv. HN1</strain>
        <tissue evidence="2">Leaves</tissue>
    </source>
</reference>
<evidence type="ECO:0000313" key="3">
    <source>
        <dbReference type="Proteomes" id="UP000316621"/>
    </source>
</evidence>
<sequence>RVKKNPRERKRRGLEDGFSGIGLHPKKNKKQQGGEVIDLEAIKYIDPTPSQPKPLKRAESLKIWGKRSEAEQKILQEFCEDATEGEMAYSGPNNEFHIQKKFTQNILDDLYIDSDIVDFYTSILKWKMENAPDNVYNKHSYVQLAMASGDENAIETSLATDYVRANY</sequence>
<gene>
    <name evidence="2" type="ORF">C5167_002792</name>
</gene>
<name>A0A4Y7L0P6_PAPSO</name>
<dbReference type="Gramene" id="RZC78587">
    <property type="protein sequence ID" value="RZC78587"/>
    <property type="gene ID" value="C5167_002792"/>
</dbReference>